<evidence type="ECO:0000313" key="3">
    <source>
        <dbReference type="EMBL" id="EGT48790.1"/>
    </source>
</evidence>
<dbReference type="InterPro" id="IPR042317">
    <property type="entry name" value="She-1-like"/>
</dbReference>
<evidence type="ECO:0000313" key="4">
    <source>
        <dbReference type="Proteomes" id="UP000008068"/>
    </source>
</evidence>
<accession>G0P9Y7</accession>
<dbReference type="PANTHER" id="PTHR31006">
    <property type="entry name" value="F-BOX DOMAIN-CONTAINING PROTEIN-RELATED-RELATED"/>
    <property type="match status" value="1"/>
</dbReference>
<dbReference type="FunCoup" id="G0P9Y7">
    <property type="interactions" value="387"/>
</dbReference>
<dbReference type="InterPro" id="IPR001810">
    <property type="entry name" value="F-box_dom"/>
</dbReference>
<evidence type="ECO:0000313" key="2">
    <source>
        <dbReference type="EMBL" id="EGT48052.1"/>
    </source>
</evidence>
<protein>
    <recommendedName>
        <fullName evidence="1">F-box domain-containing protein</fullName>
    </recommendedName>
</protein>
<dbReference type="EMBL" id="GL380140">
    <property type="protein sequence ID" value="EGT48052.1"/>
    <property type="molecule type" value="Genomic_DNA"/>
</dbReference>
<name>G0P9Y7_CAEBE</name>
<dbReference type="PANTHER" id="PTHR31006:SF3">
    <property type="entry name" value="F-BOX DOMAIN-CONTAINING PROTEIN-RELATED"/>
    <property type="match status" value="1"/>
</dbReference>
<dbReference type="EMBL" id="GL380161">
    <property type="protein sequence ID" value="EGT48790.1"/>
    <property type="molecule type" value="Genomic_DNA"/>
</dbReference>
<reference evidence="4" key="2">
    <citation type="submission" date="2011-07" db="EMBL/GenBank/DDBJ databases">
        <authorList>
            <consortium name="Caenorhabditis brenneri Sequencing and Analysis Consortium"/>
            <person name="Wilson R.K."/>
        </authorList>
    </citation>
    <scope>NUCLEOTIDE SEQUENCE [LARGE SCALE GENOMIC DNA]</scope>
    <source>
        <strain evidence="4">PB2801</strain>
    </source>
</reference>
<sequence>MNKVRDRLRKKLEQMKLDKIPKFEKWDELPKELKLECVNKLDFKTRWFLRGTSRKERSLIDSQRFDFEKICLSNGSMITATYLDSDKKGHEFKTCSYEYQQLDHLLPLLAYMLRRCNIREFRINETHPLNQEELDKFNKLVPIGTAHIKNLFADEYNETALYFLRKCWKQVDEVHIFAYGNQNYFKDLMTVPAFDHALVFKTADPASPGVHVRHFLPMIENWIVNNAPVGKKLVAEDINPKTKNSFLLKFKNRVIYQGNIDVGYVIRLSTNHPYKHILAGFVQLHNDVFYCTVVDSETELSDYDSYLC</sequence>
<gene>
    <name evidence="2" type="ORF">CAEBREN_06060</name>
    <name evidence="3" type="ORF">CAEBREN_09048</name>
</gene>
<organism evidence="4">
    <name type="scientific">Caenorhabditis brenneri</name>
    <name type="common">Nematode worm</name>
    <dbReference type="NCBI Taxonomy" id="135651"/>
    <lineage>
        <taxon>Eukaryota</taxon>
        <taxon>Metazoa</taxon>
        <taxon>Ecdysozoa</taxon>
        <taxon>Nematoda</taxon>
        <taxon>Chromadorea</taxon>
        <taxon>Rhabditida</taxon>
        <taxon>Rhabditina</taxon>
        <taxon>Rhabditomorpha</taxon>
        <taxon>Rhabditoidea</taxon>
        <taxon>Rhabditidae</taxon>
        <taxon>Peloderinae</taxon>
        <taxon>Caenorhabditis</taxon>
    </lineage>
</organism>
<proteinExistence type="predicted"/>
<reference evidence="3" key="3">
    <citation type="submission" date="2011-07" db="EMBL/GenBank/DDBJ databases">
        <authorList>
            <consortium name="WormBase Consortium"/>
        </authorList>
    </citation>
    <scope>NUCLEOTIDE SEQUENCE [LARGE SCALE GENOMIC DNA]</scope>
    <source>
        <strain evidence="3">PB2801</strain>
    </source>
</reference>
<keyword evidence="4" id="KW-1185">Reference proteome</keyword>
<dbReference type="HOGENOM" id="CLU_1070568_0_0_1"/>
<dbReference type="Proteomes" id="UP000008068">
    <property type="component" value="Unassembled WGS sequence"/>
</dbReference>
<reference evidence="3" key="1">
    <citation type="submission" date="2010-07" db="EMBL/GenBank/DDBJ databases">
        <authorList>
            <consortium name="The Caenorhabditis brenneri Sequencing and Analysis Consortium"/>
            <person name="Wilson R.K."/>
        </authorList>
    </citation>
    <scope>NUCLEOTIDE SEQUENCE</scope>
    <source>
        <strain evidence="3">PB2801</strain>
    </source>
</reference>
<feature type="domain" description="F-box" evidence="1">
    <location>
        <begin position="29"/>
        <end position="69"/>
    </location>
</feature>
<dbReference type="AlphaFoldDB" id="G0P9Y7"/>
<evidence type="ECO:0000259" key="1">
    <source>
        <dbReference type="SMART" id="SM00256"/>
    </source>
</evidence>
<dbReference type="SMART" id="SM00256">
    <property type="entry name" value="FBOX"/>
    <property type="match status" value="1"/>
</dbReference>
<dbReference type="OMA" id="REFRINE"/>
<dbReference type="Pfam" id="PF00646">
    <property type="entry name" value="F-box"/>
    <property type="match status" value="1"/>
</dbReference>
<dbReference type="OrthoDB" id="5784581at2759"/>
<dbReference type="eggNOG" id="ENOG502TJVN">
    <property type="taxonomic scope" value="Eukaryota"/>
</dbReference>